<gene>
    <name evidence="2" type="ORF">WR15_18485</name>
</gene>
<reference evidence="2 3" key="1">
    <citation type="submission" date="2015-07" db="EMBL/GenBank/DDBJ databases">
        <title>Genome sequences of 64 non-O157:H7 Shiga toxin-producing Escherichia coli strains.</title>
        <authorList>
            <person name="Gonzalez-Escalona N."/>
            <person name="Toro M."/>
            <person name="Timme R."/>
            <person name="Payne J."/>
        </authorList>
    </citation>
    <scope>NUCLEOTIDE SEQUENCE [LARGE SCALE GENOMIC DNA]</scope>
    <source>
        <strain evidence="2 3">CFSAN026843</strain>
    </source>
</reference>
<organism evidence="2 3">
    <name type="scientific">Escherichia coli</name>
    <dbReference type="NCBI Taxonomy" id="562"/>
    <lineage>
        <taxon>Bacteria</taxon>
        <taxon>Pseudomonadati</taxon>
        <taxon>Pseudomonadota</taxon>
        <taxon>Gammaproteobacteria</taxon>
        <taxon>Enterobacterales</taxon>
        <taxon>Enterobacteriaceae</taxon>
        <taxon>Escherichia</taxon>
    </lineage>
</organism>
<protein>
    <submittedName>
        <fullName evidence="2">Type VI secretion protein</fullName>
    </submittedName>
</protein>
<dbReference type="EMBL" id="LGZN01000048">
    <property type="protein sequence ID" value="KNF66179.1"/>
    <property type="molecule type" value="Genomic_DNA"/>
</dbReference>
<evidence type="ECO:0000313" key="2">
    <source>
        <dbReference type="EMBL" id="KNF66179.1"/>
    </source>
</evidence>
<evidence type="ECO:0000313" key="3">
    <source>
        <dbReference type="Proteomes" id="UP000037564"/>
    </source>
</evidence>
<feature type="domain" description="Type VI secretion system component TssM1 N-terminal" evidence="1">
    <location>
        <begin position="171"/>
        <end position="339"/>
    </location>
</feature>
<comment type="caution">
    <text evidence="2">The sequence shown here is derived from an EMBL/GenBank/DDBJ whole genome shotgun (WGS) entry which is preliminary data.</text>
</comment>
<dbReference type="Pfam" id="PF14331">
    <property type="entry name" value="IcmF-related_N"/>
    <property type="match status" value="1"/>
</dbReference>
<dbReference type="PANTHER" id="PTHR36153:SF1">
    <property type="entry name" value="TYPE VI SECRETION SYSTEM COMPONENT TSSM1"/>
    <property type="match status" value="1"/>
</dbReference>
<dbReference type="AlphaFoldDB" id="A0A0B0W4J8"/>
<accession>A0A0B0W4J8</accession>
<dbReference type="RefSeq" id="WP_001363971.1">
    <property type="nucleotide sequence ID" value="NZ_BFZV01000081.1"/>
</dbReference>
<dbReference type="Proteomes" id="UP000037564">
    <property type="component" value="Unassembled WGS sequence"/>
</dbReference>
<dbReference type="InterPro" id="IPR025743">
    <property type="entry name" value="TssM1_N"/>
</dbReference>
<sequence>MLKKIFPLFLWFFVSVFSLSILYVIGVLRNWTDTTTVLYWIFVILVTLSLKLLVDCIRNYFLAGKYRHFIMLFFRKKRTLMLDSYFSKGLKIIRKKGRGKVPWFLLTGISEKGNSLINDINLPVFHCNGLNSISQKFRTIRWWFFRDLSVLELSGKIYDSPGLLSSVISFLLSRKCKKQPPHGFVLIIPVDKLLEHDHTYIKILSQKTRDVIEQLSSHLHHNIPVFLAISGCEHIDGYSALAQKIHQKNSKMHQVFLVINELEKNTSEYDSSYILSSLRMNIMESIFNVLDDTISDQKKNEILQFPDKLNDIKQSLDAFISTFCIDNMFFSQTKISGLWLYGEFESSNNKNCSFYDILISEILPQIQNSEVIHVNKRRVKNLFESAIVITALCFLGYSAYCSYNVYDIRPNSVDTRHTFLIEQISKYEDKVKSNILYFPFKPALYDKYLFFIESLHENTKFERSSISWRVAEYKRMFMEASPSDKRDLILSLSSSLIIWDKMIRNESLRDLTKYPGIHELLKITRPHEKISSIASLAIERNEIQKDNGNKNINAFRNLLTELIKSDPSFSWFVSEYVDIPAVKITDFWEDENPSVYLSGIWTQQGQNKLHQWYTHIKEAYGSDNVPNEFSSFVQYLDESRQEYFSHFIMAIARERNDSHSGLMSPLQLTNIIYNRSSEHKFFQFIDDELRNIPASSAQDWLSDFRLLYRLFSLKVDNGMKRQIKQLDLMLRIYLISIFNNSKMYKTPEHVTAWRYWQNALRNAINSVLHTSSTVEFTRHVMHSDPKNKLVILFDEFEKVRSVINSNNTEPVIDSVWDIYERQIFQLLDHAVTYTGCWVDEQWKTSVLSRLNTGEHNFSHIEMQGKIYKSIIGFLNGPANGILALDHESIRLLSFKDRSISFSPSFISFLNDIISPDDLIDVQFRNKTQNKDELINIKEQLDILNQTLQKVESQPYKVTISSAPATIAGNIGVKPTGTSLTLKCKTGNSNIRSMNFADLGIFTWYPGSCNSVSIDISFPDFSTTYKFTGETAWIDFINRFSDGEDELMTANFPPESRSLLESMGIKGILVRYKLSDVSDLSQAYIEWEQLKREKDKLESLQMNLSNKLLTTHSWDKRGWISRLPGNITKCPAEQE</sequence>
<dbReference type="PANTHER" id="PTHR36153">
    <property type="entry name" value="INNER MEMBRANE PROTEIN-RELATED"/>
    <property type="match status" value="1"/>
</dbReference>
<proteinExistence type="predicted"/>
<name>A0A0B0W4J8_ECOLX</name>
<dbReference type="PATRIC" id="fig|562.11293.peg.5762"/>
<dbReference type="InterPro" id="IPR053156">
    <property type="entry name" value="T6SS_TssM-like"/>
</dbReference>
<evidence type="ECO:0000259" key="1">
    <source>
        <dbReference type="Pfam" id="PF14331"/>
    </source>
</evidence>